<dbReference type="PANTHER" id="PTHR44324:SF6">
    <property type="entry name" value="EF-HAND CALCIUM BINDING DOMAIN 8"/>
    <property type="match status" value="1"/>
</dbReference>
<dbReference type="AlphaFoldDB" id="A0A6P8LDX8"/>
<dbReference type="GeneID" id="117150067"/>
<reference evidence="6" key="1">
    <citation type="submission" date="2025-08" db="UniProtKB">
        <authorList>
            <consortium name="RefSeq"/>
        </authorList>
    </citation>
    <scope>IDENTIFICATION</scope>
    <source>
        <strain evidence="6">Mau12</strain>
        <tissue evidence="6">Whole Body</tissue>
    </source>
</reference>
<dbReference type="Proteomes" id="UP000515162">
    <property type="component" value="Unplaced"/>
</dbReference>
<dbReference type="PANTHER" id="PTHR44324">
    <property type="entry name" value="WD40 REPEAT DOMAIN 95"/>
    <property type="match status" value="1"/>
</dbReference>
<name>A0A6P8LDX8_DROMA</name>
<dbReference type="SUPFAM" id="SSF50978">
    <property type="entry name" value="WD40 repeat-like"/>
    <property type="match status" value="1"/>
</dbReference>
<dbReference type="InterPro" id="IPR036322">
    <property type="entry name" value="WD40_repeat_dom_sf"/>
</dbReference>
<accession>A0A6P8LDX8</accession>
<organism evidence="5 6">
    <name type="scientific">Drosophila mauritiana</name>
    <name type="common">Fruit fly</name>
    <dbReference type="NCBI Taxonomy" id="7226"/>
    <lineage>
        <taxon>Eukaryota</taxon>
        <taxon>Metazoa</taxon>
        <taxon>Ecdysozoa</taxon>
        <taxon>Arthropoda</taxon>
        <taxon>Hexapoda</taxon>
        <taxon>Insecta</taxon>
        <taxon>Pterygota</taxon>
        <taxon>Neoptera</taxon>
        <taxon>Endopterygota</taxon>
        <taxon>Diptera</taxon>
        <taxon>Brachycera</taxon>
        <taxon>Muscomorpha</taxon>
        <taxon>Ephydroidea</taxon>
        <taxon>Drosophilidae</taxon>
        <taxon>Drosophila</taxon>
        <taxon>Sophophora</taxon>
    </lineage>
</organism>
<proteinExistence type="predicted"/>
<feature type="repeat" description="WD" evidence="4">
    <location>
        <begin position="36"/>
        <end position="67"/>
    </location>
</feature>
<evidence type="ECO:0000313" key="6">
    <source>
        <dbReference type="RefSeq" id="XP_033172811.1"/>
    </source>
</evidence>
<dbReference type="PROSITE" id="PS50082">
    <property type="entry name" value="WD_REPEATS_2"/>
    <property type="match status" value="1"/>
</dbReference>
<evidence type="ECO:0000313" key="5">
    <source>
        <dbReference type="Proteomes" id="UP000515162"/>
    </source>
</evidence>
<keyword evidence="5" id="KW-1185">Reference proteome</keyword>
<protein>
    <recommendedName>
        <fullName evidence="1">WD repeat-containing protein on Y chromosome</fullName>
    </recommendedName>
</protein>
<evidence type="ECO:0000256" key="1">
    <source>
        <dbReference type="ARBA" id="ARBA00014901"/>
    </source>
</evidence>
<evidence type="ECO:0000256" key="2">
    <source>
        <dbReference type="ARBA" id="ARBA00022574"/>
    </source>
</evidence>
<dbReference type="RefSeq" id="XP_033172811.1">
    <property type="nucleotide sequence ID" value="XM_033316920.1"/>
</dbReference>
<dbReference type="PROSITE" id="PS50294">
    <property type="entry name" value="WD_REPEATS_REGION"/>
    <property type="match status" value="1"/>
</dbReference>
<dbReference type="SMART" id="SM00320">
    <property type="entry name" value="WD40"/>
    <property type="match status" value="1"/>
</dbReference>
<evidence type="ECO:0000256" key="3">
    <source>
        <dbReference type="ARBA" id="ARBA00022737"/>
    </source>
</evidence>
<keyword evidence="2 4" id="KW-0853">WD repeat</keyword>
<evidence type="ECO:0000256" key="4">
    <source>
        <dbReference type="PROSITE-ProRule" id="PRU00221"/>
    </source>
</evidence>
<dbReference type="Gene3D" id="2.130.10.10">
    <property type="entry name" value="YVTN repeat-like/Quinoprotein amine dehydrogenase"/>
    <property type="match status" value="1"/>
</dbReference>
<dbReference type="InterPro" id="IPR051242">
    <property type="entry name" value="WD-EF-hand_domain"/>
</dbReference>
<dbReference type="InterPro" id="IPR001680">
    <property type="entry name" value="WD40_rpt"/>
</dbReference>
<gene>
    <name evidence="6" type="primary">LOC117150067</name>
</gene>
<dbReference type="InterPro" id="IPR015943">
    <property type="entry name" value="WD40/YVTN_repeat-like_dom_sf"/>
</dbReference>
<dbReference type="CTD" id="26067056"/>
<keyword evidence="3" id="KW-0677">Repeat</keyword>
<sequence length="277" mass="31166">MPKLRLEFIFLRKELFMTRAKRAVRNQAEPLLVSSYKGHLKAINSIAFINLPKIIFTGSHDYSCRLWTQGGRYLGTLGTVLPWSRLTPFERAGDDNHLYRMPPDIKKVASSTTLKVISGIQAETSIKISKGKAVEDREEDTGQTEDATELRKLLDKPVKEPIVGKHFELPGRSVLDQHIELDTTQSYIAVFTQLKVHSTEMLERLPTPAVVSRVQAENYMDHYIPVEGKVDVSGSAINIKQPSRRRSDKESDTHNVNTLGARDLLPLDFSSSHASQS</sequence>